<sequence length="410" mass="47210">MKAGLPISVGSIDGRVLLNEDKLGDIIDKSSRKVYDLSGINEKFEELEKVKSQIENLPSELDISLEEYYTRMVYEYLEWTERLKDLEIETEKTVELVDVNNFKALTVEARVDAAKNVLNAGLLLANHVLQIFKEIYSLIRSLYDSNLEVESPTEGFVKRALEEGTNPWPAMESLLASFQNLERQYGSEIEKSVYNLQSSLSSIISLSAQGEKLLPILGSAVPQLMDLAKKGEDIVKDTMRKKRNIMKVTLVKQALQSTLNISREILQTLYNELDRREKLIESLLPTKEYEWGKNTLIAEKLKTVIDVIVEPSKYNLDVVIDSLYKSLTYIEECIETITLYNKKQEFMLNYPIAELAIENSFKGRDYVYAENLPFKNEYAKEYLKLYSRQNFSEVYLDDQVLRLRAKTKKA</sequence>
<evidence type="ECO:0000313" key="1">
    <source>
        <dbReference type="EMBL" id="PIU52074.1"/>
    </source>
</evidence>
<protein>
    <submittedName>
        <fullName evidence="1">Uncharacterized protein</fullName>
    </submittedName>
</protein>
<name>A0A2M6ZI60_9BACT</name>
<dbReference type="AlphaFoldDB" id="A0A2M6ZI60"/>
<reference evidence="2" key="1">
    <citation type="submission" date="2017-09" db="EMBL/GenBank/DDBJ databases">
        <title>Depth-based differentiation of microbial function through sediment-hosted aquifers and enrichment of novel symbionts in the deep terrestrial subsurface.</title>
        <authorList>
            <person name="Probst A.J."/>
            <person name="Ladd B."/>
            <person name="Jarett J.K."/>
            <person name="Geller-Mcgrath D.E."/>
            <person name="Sieber C.M.K."/>
            <person name="Emerson J.B."/>
            <person name="Anantharaman K."/>
            <person name="Thomas B.C."/>
            <person name="Malmstrom R."/>
            <person name="Stieglmeier M."/>
            <person name="Klingl A."/>
            <person name="Woyke T."/>
            <person name="Ryan C.M."/>
            <person name="Banfield J.F."/>
        </authorList>
    </citation>
    <scope>NUCLEOTIDE SEQUENCE [LARGE SCALE GENOMIC DNA]</scope>
</reference>
<accession>A0A2M6ZI60</accession>
<dbReference type="Proteomes" id="UP000229227">
    <property type="component" value="Unassembled WGS sequence"/>
</dbReference>
<proteinExistence type="predicted"/>
<gene>
    <name evidence="1" type="ORF">COS91_01170</name>
</gene>
<organism evidence="1 2">
    <name type="scientific">Candidatus Desantisbacteria bacterium CG07_land_8_20_14_0_80_39_15</name>
    <dbReference type="NCBI Taxonomy" id="1974549"/>
    <lineage>
        <taxon>Bacteria</taxon>
        <taxon>Candidatus Desantisiibacteriota</taxon>
    </lineage>
</organism>
<dbReference type="EMBL" id="PEWN01000018">
    <property type="protein sequence ID" value="PIU52074.1"/>
    <property type="molecule type" value="Genomic_DNA"/>
</dbReference>
<evidence type="ECO:0000313" key="2">
    <source>
        <dbReference type="Proteomes" id="UP000229227"/>
    </source>
</evidence>
<comment type="caution">
    <text evidence="1">The sequence shown here is derived from an EMBL/GenBank/DDBJ whole genome shotgun (WGS) entry which is preliminary data.</text>
</comment>